<evidence type="ECO:0000259" key="2">
    <source>
        <dbReference type="Pfam" id="PF19313"/>
    </source>
</evidence>
<accession>A0ABM9PQP3</accession>
<evidence type="ECO:0000259" key="1">
    <source>
        <dbReference type="Pfam" id="PF06452"/>
    </source>
</evidence>
<feature type="domain" description="Carbohydrate-binding" evidence="1">
    <location>
        <begin position="35"/>
        <end position="213"/>
    </location>
</feature>
<protein>
    <submittedName>
        <fullName evidence="3">Carbohydrate family 9 binding domain-like</fullName>
    </submittedName>
</protein>
<keyword evidence="4" id="KW-1185">Reference proteome</keyword>
<feature type="domain" description="DUF5916" evidence="2">
    <location>
        <begin position="240"/>
        <end position="338"/>
    </location>
</feature>
<dbReference type="SUPFAM" id="SSF49344">
    <property type="entry name" value="CBD9-like"/>
    <property type="match status" value="1"/>
</dbReference>
<dbReference type="InterPro" id="IPR045670">
    <property type="entry name" value="DUF5916"/>
</dbReference>
<dbReference type="Gene3D" id="2.60.40.1190">
    <property type="match status" value="1"/>
</dbReference>
<dbReference type="RefSeq" id="WP_348739656.1">
    <property type="nucleotide sequence ID" value="NZ_CAXJRC010000043.1"/>
</dbReference>
<dbReference type="Pfam" id="PF06452">
    <property type="entry name" value="CBM9_1"/>
    <property type="match status" value="1"/>
</dbReference>
<dbReference type="Proteomes" id="UP001497602">
    <property type="component" value="Unassembled WGS sequence"/>
</dbReference>
<proteinExistence type="predicted"/>
<dbReference type="EMBL" id="CAXJRC010000043">
    <property type="protein sequence ID" value="CAL2108090.1"/>
    <property type="molecule type" value="Genomic_DNA"/>
</dbReference>
<dbReference type="Pfam" id="PF19313">
    <property type="entry name" value="DUF5916"/>
    <property type="match status" value="1"/>
</dbReference>
<evidence type="ECO:0000313" key="4">
    <source>
        <dbReference type="Proteomes" id="UP001497602"/>
    </source>
</evidence>
<sequence>MRNNILTIIGVFCGLQTGVSQNKSIPIITNEVITIDGKLDEKVWQQAEVFSEFNNFYPNDEGKATNKTEVRVFHNGKYLYISAIYFDTTSNNKISTLKRDNHGDAVVGSDAFGIVLDPFNKENNGYYFTLNIGNTQQDALVDFNGTDYSFNESWNAVWESKTTTKGTQKVYEIAIPFKSLNFDVNNSVWGMQFFYRDFKTNSWMTYTDMSRNFFQFDLRFTEEVSIESLPKNSNAPFTVTPSITYNYEKNVIDDKNTSTFKPSIDVQYNITSSLRLDATLNPDFSQVDVDQQVVNLTRFAINFPERRNFFLENSDLFNNLGTYGVNPFYSRIIGGTTNMQFGLKLSGNISSTTRIGVLNAQTEKEGSKVAQNYAVVVGRQKLSETFTTTGYLVNRQETDGFYFKNNYNRVLGLNLNYRSKNKLWSGQANYGKSFSNTIHTDNNFFNIETQYNTRETFIKGAFKTLDKNFITEVGFTPRLYNYDAINKLTIRDSYLDSYMVFQKTHYPTNSKTIDRYRYLSIVNDAFWDGNGVLTEMTTVIGNSLWFKKNLASLYLNIKHDYFDLKYGFDVLNNDKPIIPGVYNTTDITLGYNNRATNKNMYYASEVFYGGYFNGYKKGFETEVGYRMLPFAQVNVNYSMNHIDLENLGSETFHLARFTGEVFFNNRLNWTTYVQYNTQFNNFNVNTRLQWEYKPLSYVYLVVTDNFNKYLTRTNWGAALKLNYRFDF</sequence>
<evidence type="ECO:0000313" key="3">
    <source>
        <dbReference type="EMBL" id="CAL2108090.1"/>
    </source>
</evidence>
<reference evidence="3 4" key="1">
    <citation type="submission" date="2024-05" db="EMBL/GenBank/DDBJ databases">
        <authorList>
            <person name="Duchaud E."/>
        </authorList>
    </citation>
    <scope>NUCLEOTIDE SEQUENCE [LARGE SCALE GENOMIC DNA]</scope>
    <source>
        <strain evidence="3">Ena-SAMPLE-TAB-13-05-2024-13:56:06:370-140305</strain>
    </source>
</reference>
<organism evidence="3 4">
    <name type="scientific">Tenacibaculum vairaonense</name>
    <dbReference type="NCBI Taxonomy" id="3137860"/>
    <lineage>
        <taxon>Bacteria</taxon>
        <taxon>Pseudomonadati</taxon>
        <taxon>Bacteroidota</taxon>
        <taxon>Flavobacteriia</taxon>
        <taxon>Flavobacteriales</taxon>
        <taxon>Flavobacteriaceae</taxon>
        <taxon>Tenacibaculum</taxon>
    </lineage>
</organism>
<dbReference type="CDD" id="cd09618">
    <property type="entry name" value="CBM9_like_2"/>
    <property type="match status" value="1"/>
</dbReference>
<comment type="caution">
    <text evidence="3">The sequence shown here is derived from an EMBL/GenBank/DDBJ whole genome shotgun (WGS) entry which is preliminary data.</text>
</comment>
<gene>
    <name evidence="3" type="ORF">T190115A13A_60085</name>
</gene>
<dbReference type="InterPro" id="IPR010502">
    <property type="entry name" value="Carb-bd_dom_fam9"/>
</dbReference>
<name>A0ABM9PQP3_9FLAO</name>